<gene>
    <name evidence="3" type="ORF">B0H66DRAFT_97898</name>
</gene>
<evidence type="ECO:0000256" key="1">
    <source>
        <dbReference type="SAM" id="MobiDB-lite"/>
    </source>
</evidence>
<dbReference type="EMBL" id="JAUEDM010000001">
    <property type="protein sequence ID" value="KAK3331474.1"/>
    <property type="molecule type" value="Genomic_DNA"/>
</dbReference>
<feature type="transmembrane region" description="Helical" evidence="2">
    <location>
        <begin position="46"/>
        <end position="63"/>
    </location>
</feature>
<sequence>MACTYGGNSDMYGLGIRIAFYLQWFGTILASWIARTEVPGLRLANSFFIGATFLALIIQASYSAPTIRAVDIYITLLLTYGSYYYYVPVYLWRIVTMCNPFWDPSRWPRVPTTVLYRRLNLILLVAVTCFQMWFWTNGVKALGSGGDCQEYGFFFTQVPLHADLFIAVNIFFAVALLICCTASFAMDVGLVIPPRWMRKQERKFDRELERYDALGKDYPWRRELQFMQTVSNVTIATVVVVAVELTIQWNSLSEVNDVSTAGQTIPVVIAGGLLAHVLYVWVNPDHDRRIQRALHPHRHNKPRGPGSSTTTTTTSSSGTDPGGRPIRGFHAPLHDYIPPDRPFHPPMAGRPPPPPPAVAAAP</sequence>
<keyword evidence="2" id="KW-0812">Transmembrane</keyword>
<keyword evidence="2" id="KW-0472">Membrane</keyword>
<evidence type="ECO:0000313" key="3">
    <source>
        <dbReference type="EMBL" id="KAK3331474.1"/>
    </source>
</evidence>
<feature type="transmembrane region" description="Helical" evidence="2">
    <location>
        <begin position="261"/>
        <end position="282"/>
    </location>
</feature>
<feature type="transmembrane region" description="Helical" evidence="2">
    <location>
        <begin position="14"/>
        <end position="34"/>
    </location>
</feature>
<keyword evidence="4" id="KW-1185">Reference proteome</keyword>
<feature type="compositionally biased region" description="Pro residues" evidence="1">
    <location>
        <begin position="344"/>
        <end position="362"/>
    </location>
</feature>
<dbReference type="AlphaFoldDB" id="A0AAE0MHR3"/>
<reference evidence="3" key="2">
    <citation type="submission" date="2023-06" db="EMBL/GenBank/DDBJ databases">
        <authorList>
            <consortium name="Lawrence Berkeley National Laboratory"/>
            <person name="Haridas S."/>
            <person name="Hensen N."/>
            <person name="Bonometti L."/>
            <person name="Westerberg I."/>
            <person name="Brannstrom I.O."/>
            <person name="Guillou S."/>
            <person name="Cros-Aarteil S."/>
            <person name="Calhoun S."/>
            <person name="Kuo A."/>
            <person name="Mondo S."/>
            <person name="Pangilinan J."/>
            <person name="Riley R."/>
            <person name="Labutti K."/>
            <person name="Andreopoulos B."/>
            <person name="Lipzen A."/>
            <person name="Chen C."/>
            <person name="Yanf M."/>
            <person name="Daum C."/>
            <person name="Ng V."/>
            <person name="Clum A."/>
            <person name="Steindorff A."/>
            <person name="Ohm R."/>
            <person name="Martin F."/>
            <person name="Silar P."/>
            <person name="Natvig D."/>
            <person name="Lalanne C."/>
            <person name="Gautier V."/>
            <person name="Ament-Velasquez S.L."/>
            <person name="Kruys A."/>
            <person name="Hutchinson M.I."/>
            <person name="Powell A.J."/>
            <person name="Barry K."/>
            <person name="Miller A.N."/>
            <person name="Grigoriev I.V."/>
            <person name="Debuchy R."/>
            <person name="Gladieux P."/>
            <person name="Thoren M.H."/>
            <person name="Johannesson H."/>
        </authorList>
    </citation>
    <scope>NUCLEOTIDE SEQUENCE</scope>
    <source>
        <strain evidence="3">CBS 118394</strain>
    </source>
</reference>
<reference evidence="3" key="1">
    <citation type="journal article" date="2023" name="Mol. Phylogenet. Evol.">
        <title>Genome-scale phylogeny and comparative genomics of the fungal order Sordariales.</title>
        <authorList>
            <person name="Hensen N."/>
            <person name="Bonometti L."/>
            <person name="Westerberg I."/>
            <person name="Brannstrom I.O."/>
            <person name="Guillou S."/>
            <person name="Cros-Aarteil S."/>
            <person name="Calhoun S."/>
            <person name="Haridas S."/>
            <person name="Kuo A."/>
            <person name="Mondo S."/>
            <person name="Pangilinan J."/>
            <person name="Riley R."/>
            <person name="LaButti K."/>
            <person name="Andreopoulos B."/>
            <person name="Lipzen A."/>
            <person name="Chen C."/>
            <person name="Yan M."/>
            <person name="Daum C."/>
            <person name="Ng V."/>
            <person name="Clum A."/>
            <person name="Steindorff A."/>
            <person name="Ohm R.A."/>
            <person name="Martin F."/>
            <person name="Silar P."/>
            <person name="Natvig D.O."/>
            <person name="Lalanne C."/>
            <person name="Gautier V."/>
            <person name="Ament-Velasquez S.L."/>
            <person name="Kruys A."/>
            <person name="Hutchinson M.I."/>
            <person name="Powell A.J."/>
            <person name="Barry K."/>
            <person name="Miller A.N."/>
            <person name="Grigoriev I.V."/>
            <person name="Debuchy R."/>
            <person name="Gladieux P."/>
            <person name="Hiltunen Thoren M."/>
            <person name="Johannesson H."/>
        </authorList>
    </citation>
    <scope>NUCLEOTIDE SEQUENCE</scope>
    <source>
        <strain evidence="3">CBS 118394</strain>
    </source>
</reference>
<feature type="region of interest" description="Disordered" evidence="1">
    <location>
        <begin position="294"/>
        <end position="362"/>
    </location>
</feature>
<evidence type="ECO:0000256" key="2">
    <source>
        <dbReference type="SAM" id="Phobius"/>
    </source>
</evidence>
<feature type="transmembrane region" description="Helical" evidence="2">
    <location>
        <begin position="83"/>
        <end position="102"/>
    </location>
</feature>
<protein>
    <submittedName>
        <fullName evidence="3">Uncharacterized protein</fullName>
    </submittedName>
</protein>
<dbReference type="Proteomes" id="UP001283341">
    <property type="component" value="Unassembled WGS sequence"/>
</dbReference>
<proteinExistence type="predicted"/>
<evidence type="ECO:0000313" key="4">
    <source>
        <dbReference type="Proteomes" id="UP001283341"/>
    </source>
</evidence>
<feature type="transmembrane region" description="Helical" evidence="2">
    <location>
        <begin position="114"/>
        <end position="135"/>
    </location>
</feature>
<name>A0AAE0MHR3_9PEZI</name>
<feature type="transmembrane region" description="Helical" evidence="2">
    <location>
        <begin position="164"/>
        <end position="192"/>
    </location>
</feature>
<feature type="transmembrane region" description="Helical" evidence="2">
    <location>
        <begin position="230"/>
        <end position="249"/>
    </location>
</feature>
<feature type="compositionally biased region" description="Low complexity" evidence="1">
    <location>
        <begin position="303"/>
        <end position="324"/>
    </location>
</feature>
<comment type="caution">
    <text evidence="3">The sequence shown here is derived from an EMBL/GenBank/DDBJ whole genome shotgun (WGS) entry which is preliminary data.</text>
</comment>
<accession>A0AAE0MHR3</accession>
<organism evidence="3 4">
    <name type="scientific">Apodospora peruviana</name>
    <dbReference type="NCBI Taxonomy" id="516989"/>
    <lineage>
        <taxon>Eukaryota</taxon>
        <taxon>Fungi</taxon>
        <taxon>Dikarya</taxon>
        <taxon>Ascomycota</taxon>
        <taxon>Pezizomycotina</taxon>
        <taxon>Sordariomycetes</taxon>
        <taxon>Sordariomycetidae</taxon>
        <taxon>Sordariales</taxon>
        <taxon>Lasiosphaeriaceae</taxon>
        <taxon>Apodospora</taxon>
    </lineage>
</organism>
<keyword evidence="2" id="KW-1133">Transmembrane helix</keyword>